<accession>A0A560FMN8</accession>
<proteinExistence type="predicted"/>
<feature type="domain" description="5-hmdU DNA kinase helical" evidence="1">
    <location>
        <begin position="5"/>
        <end position="283"/>
    </location>
</feature>
<comment type="caution">
    <text evidence="2">The sequence shown here is derived from an EMBL/GenBank/DDBJ whole genome shotgun (WGS) entry which is preliminary data.</text>
</comment>
<keyword evidence="3" id="KW-1185">Reference proteome</keyword>
<dbReference type="Pfam" id="PF18723">
    <property type="entry name" value="HMUDK_hel"/>
    <property type="match status" value="1"/>
</dbReference>
<dbReference type="RefSeq" id="WP_186464511.1">
    <property type="nucleotide sequence ID" value="NZ_VITO01000015.1"/>
</dbReference>
<dbReference type="Proteomes" id="UP000316545">
    <property type="component" value="Unassembled WGS sequence"/>
</dbReference>
<reference evidence="2 3" key="1">
    <citation type="submission" date="2019-06" db="EMBL/GenBank/DDBJ databases">
        <title>Genomic Encyclopedia of Type Strains, Phase IV (KMG-V): Genome sequencing to study the core and pangenomes of soil and plant-associated prokaryotes.</title>
        <authorList>
            <person name="Whitman W."/>
        </authorList>
    </citation>
    <scope>NUCLEOTIDE SEQUENCE [LARGE SCALE GENOMIC DNA]</scope>
    <source>
        <strain evidence="2 3">BR 11865</strain>
    </source>
</reference>
<sequence>MDRSPVFDTYWQFAAERLFIYYRRLAGKPSPWTSDRILKEHRFTNTYRASDRVSQYLIREVQYHGHRSQAVDELFFRTILFKLFNKIETWEALEREVGPISWQGADFDLLDRALHKIIGCGGRIYSAAYIMPSPSYGAERKHTNHLRLLKSMMNDRLPARICRADSLRSVFNLLLSYPGIGKFLAFQFTIDLNYSSMLDFDEGEFVVAGPGALDGISKCFPSASLADAERVIMKITERQADEFAERGINFPGLFGRPLQPIDCQNLFCEISKYARAAHPDIKGIANRQRIKQVYRSARKPISVPFFPPKWGLQISHSPEIPDVRWGDVSKQQPSLF</sequence>
<gene>
    <name evidence="2" type="ORF">FBZ88_11534</name>
</gene>
<name>A0A560FMN8_9PROT</name>
<dbReference type="AlphaFoldDB" id="A0A560FMN8"/>
<dbReference type="EMBL" id="VITO01000015">
    <property type="protein sequence ID" value="TWB22888.1"/>
    <property type="molecule type" value="Genomic_DNA"/>
</dbReference>
<evidence type="ECO:0000313" key="2">
    <source>
        <dbReference type="EMBL" id="TWB22888.1"/>
    </source>
</evidence>
<organism evidence="2 3">
    <name type="scientific">Nitrospirillum amazonense</name>
    <dbReference type="NCBI Taxonomy" id="28077"/>
    <lineage>
        <taxon>Bacteria</taxon>
        <taxon>Pseudomonadati</taxon>
        <taxon>Pseudomonadota</taxon>
        <taxon>Alphaproteobacteria</taxon>
        <taxon>Rhodospirillales</taxon>
        <taxon>Azospirillaceae</taxon>
        <taxon>Nitrospirillum</taxon>
    </lineage>
</organism>
<protein>
    <recommendedName>
        <fullName evidence="1">5-hmdU DNA kinase helical domain-containing protein</fullName>
    </recommendedName>
</protein>
<evidence type="ECO:0000313" key="3">
    <source>
        <dbReference type="Proteomes" id="UP000316545"/>
    </source>
</evidence>
<dbReference type="InterPro" id="IPR040684">
    <property type="entry name" value="HMUDK_hel"/>
</dbReference>
<evidence type="ECO:0000259" key="1">
    <source>
        <dbReference type="Pfam" id="PF18723"/>
    </source>
</evidence>